<proteinExistence type="predicted"/>
<protein>
    <submittedName>
        <fullName evidence="1">Uncharacterized protein</fullName>
    </submittedName>
</protein>
<dbReference type="AlphaFoldDB" id="A0A238LB69"/>
<sequence length="105" mass="11164">MVCAGCVPRVSPTAAELSQMVDEAGGRYAPVAEVLADRGFFPLGEAYGGPHPRAEAGECLEKARGNAIYGFDVVRLCHDGANAVEGVYALQTHSGQDWVEVRSER</sequence>
<accession>A0A238LB69</accession>
<evidence type="ECO:0000313" key="2">
    <source>
        <dbReference type="Proteomes" id="UP000201613"/>
    </source>
</evidence>
<evidence type="ECO:0000313" key="1">
    <source>
        <dbReference type="EMBL" id="SMY06160.1"/>
    </source>
</evidence>
<reference evidence="2" key="1">
    <citation type="submission" date="2017-05" db="EMBL/GenBank/DDBJ databases">
        <authorList>
            <person name="Rodrigo-Torres L."/>
            <person name="Arahal R. D."/>
            <person name="Lucena T."/>
        </authorList>
    </citation>
    <scope>NUCLEOTIDE SEQUENCE [LARGE SCALE GENOMIC DNA]</scope>
    <source>
        <strain evidence="2">CECT 8899</strain>
    </source>
</reference>
<name>A0A238LB69_9RHOB</name>
<keyword evidence="2" id="KW-1185">Reference proteome</keyword>
<dbReference type="EMBL" id="FXZK01000001">
    <property type="protein sequence ID" value="SMY06160.1"/>
    <property type="molecule type" value="Genomic_DNA"/>
</dbReference>
<dbReference type="Proteomes" id="UP000201613">
    <property type="component" value="Unassembled WGS sequence"/>
</dbReference>
<organism evidence="1 2">
    <name type="scientific">Flavimaricola marinus</name>
    <dbReference type="NCBI Taxonomy" id="1819565"/>
    <lineage>
        <taxon>Bacteria</taxon>
        <taxon>Pseudomonadati</taxon>
        <taxon>Pseudomonadota</taxon>
        <taxon>Alphaproteobacteria</taxon>
        <taxon>Rhodobacterales</taxon>
        <taxon>Paracoccaceae</taxon>
        <taxon>Flavimaricola</taxon>
    </lineage>
</organism>
<gene>
    <name evidence="1" type="ORF">LOM8899_00282</name>
</gene>